<reference evidence="1 2" key="1">
    <citation type="submission" date="2020-07" db="EMBL/GenBank/DDBJ databases">
        <title>Luteimonas sp. SJ-92.</title>
        <authorList>
            <person name="Huang X.-X."/>
            <person name="Xu L."/>
            <person name="Sun J.-Q."/>
        </authorList>
    </citation>
    <scope>NUCLEOTIDE SEQUENCE [LARGE SCALE GENOMIC DNA]</scope>
    <source>
        <strain evidence="1 2">SJ-92</strain>
    </source>
</reference>
<proteinExistence type="predicted"/>
<dbReference type="GO" id="GO:0034194">
    <property type="term" value="P:D-galactonate catabolic process"/>
    <property type="evidence" value="ECO:0007669"/>
    <property type="project" value="InterPro"/>
</dbReference>
<dbReference type="InterPro" id="IPR042258">
    <property type="entry name" value="DGOK_N"/>
</dbReference>
<evidence type="ECO:0000313" key="1">
    <source>
        <dbReference type="EMBL" id="NZA28647.1"/>
    </source>
</evidence>
<sequence>MIAVDWGTSRLRAYRLDAAGTILEQRRSDDGATACRGRHAETLRACIDDWDEELVLLCGMVGSRHGWQEVPYVACPAGIDALAAALCGGEAARLPARRLWLVPGMADRRSAHPGDTMRGEESQVLALLERLGGGRHAICLPGTHSKWVAADDGRIASIATAMTGELFDLLRRHGTLAELAPTGTGHNGIGTATAETEAFDRGLRDSAAGGGLLHHLFGARAQVLFEGLLPQHLASYLSGLLIGHEVRSLLPACAPAAGAPLHLVGNEGLLDAYARAFAALGVDTRRHSEQLAADGLYLLARRRGLA</sequence>
<accession>A0A853JJF4</accession>
<dbReference type="EMBL" id="JACCKA010000095">
    <property type="protein sequence ID" value="NZA28647.1"/>
    <property type="molecule type" value="Genomic_DNA"/>
</dbReference>
<keyword evidence="1" id="KW-0808">Transferase</keyword>
<protein>
    <submittedName>
        <fullName evidence="1">2-dehydro-3-deoxygalactonokinase</fullName>
    </submittedName>
</protein>
<keyword evidence="2" id="KW-1185">Reference proteome</keyword>
<dbReference type="Gene3D" id="3.30.420.310">
    <property type="entry name" value="2-keto-3-deoxy-galactonokinase, C-terminal domain"/>
    <property type="match status" value="1"/>
</dbReference>
<dbReference type="InterPro" id="IPR007729">
    <property type="entry name" value="DGOK"/>
</dbReference>
<organism evidence="1 2">
    <name type="scientific">Luteimonas salinisoli</name>
    <dbReference type="NCBI Taxonomy" id="2752307"/>
    <lineage>
        <taxon>Bacteria</taxon>
        <taxon>Pseudomonadati</taxon>
        <taxon>Pseudomonadota</taxon>
        <taxon>Gammaproteobacteria</taxon>
        <taxon>Lysobacterales</taxon>
        <taxon>Lysobacteraceae</taxon>
        <taxon>Luteimonas</taxon>
    </lineage>
</organism>
<comment type="caution">
    <text evidence="1">The sequence shown here is derived from an EMBL/GenBank/DDBJ whole genome shotgun (WGS) entry which is preliminary data.</text>
</comment>
<evidence type="ECO:0000313" key="2">
    <source>
        <dbReference type="Proteomes" id="UP000578091"/>
    </source>
</evidence>
<gene>
    <name evidence="1" type="ORF">H0E84_19920</name>
</gene>
<dbReference type="InterPro" id="IPR042257">
    <property type="entry name" value="DGOK_C"/>
</dbReference>
<dbReference type="GO" id="GO:0008671">
    <property type="term" value="F:2-dehydro-3-deoxygalactonokinase activity"/>
    <property type="evidence" value="ECO:0007669"/>
    <property type="project" value="InterPro"/>
</dbReference>
<dbReference type="RefSeq" id="WP_180680411.1">
    <property type="nucleotide sequence ID" value="NZ_JACCKA010000095.1"/>
</dbReference>
<dbReference type="AlphaFoldDB" id="A0A853JJF4"/>
<dbReference type="Proteomes" id="UP000578091">
    <property type="component" value="Unassembled WGS sequence"/>
</dbReference>
<dbReference type="Pfam" id="PF05035">
    <property type="entry name" value="DGOK"/>
    <property type="match status" value="1"/>
</dbReference>
<dbReference type="Gene3D" id="3.30.420.300">
    <property type="entry name" value="2-keto-3-deoxy-galactonokinase, substrate binding domain"/>
    <property type="match status" value="1"/>
</dbReference>
<name>A0A853JJF4_9GAMM</name>
<keyword evidence="1" id="KW-0418">Kinase</keyword>